<evidence type="ECO:0000313" key="1">
    <source>
        <dbReference type="EMBL" id="MCL1142503.1"/>
    </source>
</evidence>
<reference evidence="1" key="1">
    <citation type="submission" date="2022-01" db="EMBL/GenBank/DDBJ databases">
        <title>Whole genome-based taxonomy of the Shewanellaceae.</title>
        <authorList>
            <person name="Martin-Rodriguez A.J."/>
        </authorList>
    </citation>
    <scope>NUCLEOTIDE SEQUENCE</scope>
    <source>
        <strain evidence="1">DSM 16422</strain>
    </source>
</reference>
<protein>
    <submittedName>
        <fullName evidence="1">QueD-like protein</fullName>
    </submittedName>
</protein>
<dbReference type="Proteomes" id="UP001139333">
    <property type="component" value="Unassembled WGS sequence"/>
</dbReference>
<gene>
    <name evidence="1" type="ORF">L2672_07350</name>
</gene>
<keyword evidence="2" id="KW-1185">Reference proteome</keyword>
<dbReference type="RefSeq" id="WP_248995186.1">
    <property type="nucleotide sequence ID" value="NZ_JAKIKP010000004.1"/>
</dbReference>
<dbReference type="AlphaFoldDB" id="A0A9X2CGL2"/>
<accession>A0A9X2CGL2</accession>
<dbReference type="InterPro" id="IPR021879">
    <property type="entry name" value="VC2046_fam"/>
</dbReference>
<proteinExistence type="predicted"/>
<organism evidence="1 2">
    <name type="scientific">Shewanella gaetbuli</name>
    <dbReference type="NCBI Taxonomy" id="220752"/>
    <lineage>
        <taxon>Bacteria</taxon>
        <taxon>Pseudomonadati</taxon>
        <taxon>Pseudomonadota</taxon>
        <taxon>Gammaproteobacteria</taxon>
        <taxon>Alteromonadales</taxon>
        <taxon>Shewanellaceae</taxon>
        <taxon>Shewanella</taxon>
    </lineage>
</organism>
<dbReference type="Pfam" id="PF11993">
    <property type="entry name" value="VC2046"/>
    <property type="match status" value="1"/>
</dbReference>
<comment type="caution">
    <text evidence="1">The sequence shown here is derived from an EMBL/GenBank/DDBJ whole genome shotgun (WGS) entry which is preliminary data.</text>
</comment>
<sequence>MQIESILVNELQLGSRLNNAVENQRRGEFGLLLAMLSADSTDMAQFQLDKALTLDEKLYKQFELPKPITLVADLSENNSPINNGECFNQHGFDGFRLQQALTPEALITRGRHDDGVAMALANTDPVTKAKFEQSTLPIPQLYSDIDEMHFVDQLARQRQLCQTILAA</sequence>
<dbReference type="EMBL" id="JAKIKP010000004">
    <property type="protein sequence ID" value="MCL1142503.1"/>
    <property type="molecule type" value="Genomic_DNA"/>
</dbReference>
<evidence type="ECO:0000313" key="2">
    <source>
        <dbReference type="Proteomes" id="UP001139333"/>
    </source>
</evidence>
<name>A0A9X2CGL2_9GAMM</name>